<protein>
    <submittedName>
        <fullName evidence="1">Uncharacterized protein</fullName>
    </submittedName>
</protein>
<keyword evidence="2" id="KW-1185">Reference proteome</keyword>
<evidence type="ECO:0000313" key="1">
    <source>
        <dbReference type="EMBL" id="GFY75335.1"/>
    </source>
</evidence>
<comment type="caution">
    <text evidence="1">The sequence shown here is derived from an EMBL/GenBank/DDBJ whole genome shotgun (WGS) entry which is preliminary data.</text>
</comment>
<evidence type="ECO:0000313" key="2">
    <source>
        <dbReference type="Proteomes" id="UP000886998"/>
    </source>
</evidence>
<proteinExistence type="predicted"/>
<gene>
    <name evidence="1" type="ORF">TNIN_281111</name>
</gene>
<name>A0A8X7CR65_9ARAC</name>
<sequence>MQGAFGNQNNIPLRTQTDIYFRLPRESLRRLIYTSLNAMLWWIPHDMEFPIDSNIQENLIIDKSEALSKQRPMDKPSRGLHPIILSSTSTPNAILRQLNNLITLTTRRRPINSNPLGHVVAFTFALGRRKTASPEV</sequence>
<reference evidence="1" key="1">
    <citation type="submission" date="2020-08" db="EMBL/GenBank/DDBJ databases">
        <title>Multicomponent nature underlies the extraordinary mechanical properties of spider dragline silk.</title>
        <authorList>
            <person name="Kono N."/>
            <person name="Nakamura H."/>
            <person name="Mori M."/>
            <person name="Yoshida Y."/>
            <person name="Ohtoshi R."/>
            <person name="Malay A.D."/>
            <person name="Moran D.A.P."/>
            <person name="Tomita M."/>
            <person name="Numata K."/>
            <person name="Arakawa K."/>
        </authorList>
    </citation>
    <scope>NUCLEOTIDE SEQUENCE</scope>
</reference>
<accession>A0A8X7CR65</accession>
<organism evidence="1 2">
    <name type="scientific">Trichonephila inaurata madagascariensis</name>
    <dbReference type="NCBI Taxonomy" id="2747483"/>
    <lineage>
        <taxon>Eukaryota</taxon>
        <taxon>Metazoa</taxon>
        <taxon>Ecdysozoa</taxon>
        <taxon>Arthropoda</taxon>
        <taxon>Chelicerata</taxon>
        <taxon>Arachnida</taxon>
        <taxon>Araneae</taxon>
        <taxon>Araneomorphae</taxon>
        <taxon>Entelegynae</taxon>
        <taxon>Araneoidea</taxon>
        <taxon>Nephilidae</taxon>
        <taxon>Trichonephila</taxon>
        <taxon>Trichonephila inaurata</taxon>
    </lineage>
</organism>
<dbReference type="Proteomes" id="UP000886998">
    <property type="component" value="Unassembled WGS sequence"/>
</dbReference>
<dbReference type="AlphaFoldDB" id="A0A8X7CR65"/>
<dbReference type="EMBL" id="BMAV01021323">
    <property type="protein sequence ID" value="GFY75335.1"/>
    <property type="molecule type" value="Genomic_DNA"/>
</dbReference>